<evidence type="ECO:0000313" key="2">
    <source>
        <dbReference type="Proteomes" id="UP000053317"/>
    </source>
</evidence>
<dbReference type="AlphaFoldDB" id="A0A0G2HBF9"/>
<keyword evidence="2" id="KW-1185">Reference proteome</keyword>
<proteinExistence type="predicted"/>
<comment type="caution">
    <text evidence="1">The sequence shown here is derived from an EMBL/GenBank/DDBJ whole genome shotgun (WGS) entry which is preliminary data.</text>
</comment>
<dbReference type="PANTHER" id="PTHR40267">
    <property type="entry name" value="BLR3294 PROTEIN"/>
    <property type="match status" value="1"/>
</dbReference>
<dbReference type="Pfam" id="PF17645">
    <property type="entry name" value="Amdase"/>
    <property type="match status" value="1"/>
</dbReference>
<dbReference type="InterPro" id="IPR053714">
    <property type="entry name" value="Iso_Racemase_Enz_sf"/>
</dbReference>
<accession>A0A0G2HBF9</accession>
<dbReference type="EMBL" id="LCWF01000038">
    <property type="protein sequence ID" value="KKY25890.1"/>
    <property type="molecule type" value="Genomic_DNA"/>
</dbReference>
<dbReference type="OrthoDB" id="414270at2759"/>
<gene>
    <name evidence="1" type="ORF">UCRPC4_g01581</name>
</gene>
<protein>
    <submittedName>
        <fullName evidence="1">Putative asp glu racemase</fullName>
    </submittedName>
</protein>
<dbReference type="Gene3D" id="3.40.50.12500">
    <property type="match status" value="1"/>
</dbReference>
<reference evidence="1 2" key="1">
    <citation type="submission" date="2015-05" db="EMBL/GenBank/DDBJ databases">
        <title>Distinctive expansion of gene families associated with plant cell wall degradation and secondary metabolism in the genomes of grapevine trunk pathogens.</title>
        <authorList>
            <person name="Lawrence D.P."/>
            <person name="Travadon R."/>
            <person name="Rolshausen P.E."/>
            <person name="Baumgartner K."/>
        </authorList>
    </citation>
    <scope>NUCLEOTIDE SEQUENCE [LARGE SCALE GENOMIC DNA]</scope>
    <source>
        <strain evidence="1">UCRPC4</strain>
    </source>
</reference>
<organism evidence="1 2">
    <name type="scientific">Phaeomoniella chlamydospora</name>
    <name type="common">Phaeoacremonium chlamydosporum</name>
    <dbReference type="NCBI Taxonomy" id="158046"/>
    <lineage>
        <taxon>Eukaryota</taxon>
        <taxon>Fungi</taxon>
        <taxon>Dikarya</taxon>
        <taxon>Ascomycota</taxon>
        <taxon>Pezizomycotina</taxon>
        <taxon>Eurotiomycetes</taxon>
        <taxon>Chaetothyriomycetidae</taxon>
        <taxon>Phaeomoniellales</taxon>
        <taxon>Phaeomoniellaceae</taxon>
        <taxon>Phaeomoniella</taxon>
    </lineage>
</organism>
<dbReference type="PANTHER" id="PTHR40267:SF1">
    <property type="entry name" value="BLR3294 PROTEIN"/>
    <property type="match status" value="1"/>
</dbReference>
<sequence>MASGSSLKIGILVPSSNTAVEPLTISLLSSLSPNVTVHFSRFTVTQISLSPDALSQFTFDRILAAAQLLADAKVDVIGWSGTSAGWLGFDNDEELCRLITETTGGIPATTSTLALNKAFEKLEVKDFALVTPYIDDVQAKIVDIYTKAGYTVKAESHLKRSENHSIASVDEQTLNSQVAEVMKTDGVKAVTTFCTNLKAAQQVEKWEAEYGVPVLDTVATVVWDCLKIVGWDASRIKGWGKMFEL</sequence>
<dbReference type="Proteomes" id="UP000053317">
    <property type="component" value="Unassembled WGS sequence"/>
</dbReference>
<evidence type="ECO:0000313" key="1">
    <source>
        <dbReference type="EMBL" id="KKY25890.1"/>
    </source>
</evidence>
<name>A0A0G2HBF9_PHACM</name>
<dbReference type="PIRSF" id="PIRSF015736">
    <property type="entry name" value="MI"/>
    <property type="match status" value="1"/>
</dbReference>
<dbReference type="InterPro" id="IPR026286">
    <property type="entry name" value="MaiA/AMDase"/>
</dbReference>
<reference evidence="1 2" key="2">
    <citation type="submission" date="2015-05" db="EMBL/GenBank/DDBJ databases">
        <authorList>
            <person name="Morales-Cruz A."/>
            <person name="Amrine K.C."/>
            <person name="Cantu D."/>
        </authorList>
    </citation>
    <scope>NUCLEOTIDE SEQUENCE [LARGE SCALE GENOMIC DNA]</scope>
    <source>
        <strain evidence="1">UCRPC4</strain>
    </source>
</reference>